<dbReference type="Gene3D" id="3.40.50.1240">
    <property type="entry name" value="Phosphoglycerate mutase-like"/>
    <property type="match status" value="1"/>
</dbReference>
<keyword evidence="1" id="KW-0324">Glycolysis</keyword>
<evidence type="ECO:0000256" key="3">
    <source>
        <dbReference type="SAM" id="SignalP"/>
    </source>
</evidence>
<keyword evidence="5" id="KW-1185">Reference proteome</keyword>
<evidence type="ECO:0000313" key="5">
    <source>
        <dbReference type="Proteomes" id="UP001500604"/>
    </source>
</evidence>
<gene>
    <name evidence="4" type="ORF">GCM10023116_06520</name>
</gene>
<evidence type="ECO:0000256" key="1">
    <source>
        <dbReference type="ARBA" id="ARBA00023152"/>
    </source>
</evidence>
<evidence type="ECO:0000256" key="2">
    <source>
        <dbReference type="ARBA" id="ARBA00023235"/>
    </source>
</evidence>
<dbReference type="InterPro" id="IPR001345">
    <property type="entry name" value="PG/BPGM_mutase_AS"/>
</dbReference>
<evidence type="ECO:0000313" key="4">
    <source>
        <dbReference type="EMBL" id="GAA4648385.1"/>
    </source>
</evidence>
<dbReference type="InterPro" id="IPR013078">
    <property type="entry name" value="His_Pase_superF_clade-1"/>
</dbReference>
<protein>
    <submittedName>
        <fullName evidence="4">Histidine phosphatase family protein</fullName>
    </submittedName>
</protein>
<proteinExistence type="predicted"/>
<dbReference type="SUPFAM" id="SSF53254">
    <property type="entry name" value="Phosphoglycerate mutase-like"/>
    <property type="match status" value="1"/>
</dbReference>
<feature type="signal peptide" evidence="3">
    <location>
        <begin position="1"/>
        <end position="23"/>
    </location>
</feature>
<dbReference type="CDD" id="cd07067">
    <property type="entry name" value="HP_PGM_like"/>
    <property type="match status" value="1"/>
</dbReference>
<feature type="chain" id="PRO_5045479061" evidence="3">
    <location>
        <begin position="24"/>
        <end position="213"/>
    </location>
</feature>
<dbReference type="RefSeq" id="WP_345193984.1">
    <property type="nucleotide sequence ID" value="NZ_BAABFL010000065.1"/>
</dbReference>
<sequence>MPRIVIIAVTLIMTLLHASSMPAKEKTLFLVRHGEADHNINGRYSTNPEHPAYTPSYLTDKGKEQVKCTADAIDTQLNREARIALFASPLPRTVQTAEILASHLRLTQHSIITDNRLIETNLGNREGQLHSQFDDKDPWFPDDPSTYDGETTEQINARLQSFYDEIISDNHTDILIIVTHGSPALLFAHLIQPDISHIRLETAGFGVFVITDE</sequence>
<organism evidence="4 5">
    <name type="scientific">Kistimonas scapharcae</name>
    <dbReference type="NCBI Taxonomy" id="1036133"/>
    <lineage>
        <taxon>Bacteria</taxon>
        <taxon>Pseudomonadati</taxon>
        <taxon>Pseudomonadota</taxon>
        <taxon>Gammaproteobacteria</taxon>
        <taxon>Oceanospirillales</taxon>
        <taxon>Endozoicomonadaceae</taxon>
        <taxon>Kistimonas</taxon>
    </lineage>
</organism>
<dbReference type="InterPro" id="IPR029033">
    <property type="entry name" value="His_PPase_superfam"/>
</dbReference>
<accession>A0ABP8UZ44</accession>
<dbReference type="SMART" id="SM00855">
    <property type="entry name" value="PGAM"/>
    <property type="match status" value="1"/>
</dbReference>
<dbReference type="PANTHER" id="PTHR48100">
    <property type="entry name" value="BROAD-SPECIFICITY PHOSPHATASE YOR283W-RELATED"/>
    <property type="match status" value="1"/>
</dbReference>
<keyword evidence="3" id="KW-0732">Signal</keyword>
<name>A0ABP8UZ44_9GAMM</name>
<dbReference type="Pfam" id="PF00300">
    <property type="entry name" value="His_Phos_1"/>
    <property type="match status" value="1"/>
</dbReference>
<dbReference type="Proteomes" id="UP001500604">
    <property type="component" value="Unassembled WGS sequence"/>
</dbReference>
<keyword evidence="2" id="KW-0413">Isomerase</keyword>
<reference evidence="5" key="1">
    <citation type="journal article" date="2019" name="Int. J. Syst. Evol. Microbiol.">
        <title>The Global Catalogue of Microorganisms (GCM) 10K type strain sequencing project: providing services to taxonomists for standard genome sequencing and annotation.</title>
        <authorList>
            <consortium name="The Broad Institute Genomics Platform"/>
            <consortium name="The Broad Institute Genome Sequencing Center for Infectious Disease"/>
            <person name="Wu L."/>
            <person name="Ma J."/>
        </authorList>
    </citation>
    <scope>NUCLEOTIDE SEQUENCE [LARGE SCALE GENOMIC DNA]</scope>
    <source>
        <strain evidence="5">JCM 17805</strain>
    </source>
</reference>
<dbReference type="PANTHER" id="PTHR48100:SF1">
    <property type="entry name" value="HISTIDINE PHOSPHATASE FAMILY PROTEIN-RELATED"/>
    <property type="match status" value="1"/>
</dbReference>
<dbReference type="InterPro" id="IPR050275">
    <property type="entry name" value="PGM_Phosphatase"/>
</dbReference>
<comment type="caution">
    <text evidence="4">The sequence shown here is derived from an EMBL/GenBank/DDBJ whole genome shotgun (WGS) entry which is preliminary data.</text>
</comment>
<dbReference type="PROSITE" id="PS00175">
    <property type="entry name" value="PG_MUTASE"/>
    <property type="match status" value="1"/>
</dbReference>
<dbReference type="EMBL" id="BAABFL010000065">
    <property type="protein sequence ID" value="GAA4648385.1"/>
    <property type="molecule type" value="Genomic_DNA"/>
</dbReference>